<protein>
    <submittedName>
        <fullName evidence="2">Uncharacterized protein</fullName>
    </submittedName>
</protein>
<feature type="transmembrane region" description="Helical" evidence="1">
    <location>
        <begin position="63"/>
        <end position="89"/>
    </location>
</feature>
<proteinExistence type="predicted"/>
<evidence type="ECO:0000256" key="1">
    <source>
        <dbReference type="SAM" id="Phobius"/>
    </source>
</evidence>
<organism evidence="2 3">
    <name type="scientific">Candidatus Roizmanbacteria bacterium CG11_big_fil_rev_8_21_14_0_20_36_8</name>
    <dbReference type="NCBI Taxonomy" id="1974856"/>
    <lineage>
        <taxon>Bacteria</taxon>
        <taxon>Candidatus Roizmaniibacteriota</taxon>
    </lineage>
</organism>
<keyword evidence="1" id="KW-0472">Membrane</keyword>
<keyword evidence="1" id="KW-1133">Transmembrane helix</keyword>
<evidence type="ECO:0000313" key="3">
    <source>
        <dbReference type="Proteomes" id="UP000231056"/>
    </source>
</evidence>
<name>A0A2M6IU28_9BACT</name>
<evidence type="ECO:0000313" key="2">
    <source>
        <dbReference type="EMBL" id="PIQ73403.1"/>
    </source>
</evidence>
<reference evidence="2 3" key="1">
    <citation type="submission" date="2017-09" db="EMBL/GenBank/DDBJ databases">
        <title>Depth-based differentiation of microbial function through sediment-hosted aquifers and enrichment of novel symbionts in the deep terrestrial subsurface.</title>
        <authorList>
            <person name="Probst A.J."/>
            <person name="Ladd B."/>
            <person name="Jarett J.K."/>
            <person name="Geller-Mcgrath D.E."/>
            <person name="Sieber C.M."/>
            <person name="Emerson J.B."/>
            <person name="Anantharaman K."/>
            <person name="Thomas B.C."/>
            <person name="Malmstrom R."/>
            <person name="Stieglmeier M."/>
            <person name="Klingl A."/>
            <person name="Woyke T."/>
            <person name="Ryan C.M."/>
            <person name="Banfield J.F."/>
        </authorList>
    </citation>
    <scope>NUCLEOTIDE SEQUENCE [LARGE SCALE GENOMIC DNA]</scope>
    <source>
        <strain evidence="2">CG11_big_fil_rev_8_21_14_0_20_36_8</strain>
    </source>
</reference>
<dbReference type="EMBL" id="PCVM01000062">
    <property type="protein sequence ID" value="PIQ73403.1"/>
    <property type="molecule type" value="Genomic_DNA"/>
</dbReference>
<keyword evidence="1" id="KW-0812">Transmembrane</keyword>
<gene>
    <name evidence="2" type="ORF">COV58_02765</name>
</gene>
<sequence length="100" mass="11723">MIFRLDRFFFDEKDVFTALFGVFLIIAYFLSIPVLPFRFGSLVTLFLFLVLTRSMKNSVAYEGYVLISFFGLIFSLFLSPYGVGIYLLISTLIYRRWKSI</sequence>
<accession>A0A2M6IU28</accession>
<comment type="caution">
    <text evidence="2">The sequence shown here is derived from an EMBL/GenBank/DDBJ whole genome shotgun (WGS) entry which is preliminary data.</text>
</comment>
<feature type="transmembrane region" description="Helical" evidence="1">
    <location>
        <begin position="20"/>
        <end position="51"/>
    </location>
</feature>
<dbReference type="Proteomes" id="UP000231056">
    <property type="component" value="Unassembled WGS sequence"/>
</dbReference>
<dbReference type="AlphaFoldDB" id="A0A2M6IU28"/>